<gene>
    <name evidence="1" type="ORF">METZ01_LOCUS277817</name>
</gene>
<dbReference type="EMBL" id="UINC01081273">
    <property type="protein sequence ID" value="SVC24963.1"/>
    <property type="molecule type" value="Genomic_DNA"/>
</dbReference>
<sequence length="38" mass="4360">MYGFFFCVLLVVWCAAAWGSPDLIDALIYYLSDGFYKT</sequence>
<name>A0A382KNC8_9ZZZZ</name>
<accession>A0A382KNC8</accession>
<dbReference type="AlphaFoldDB" id="A0A382KNC8"/>
<organism evidence="1">
    <name type="scientific">marine metagenome</name>
    <dbReference type="NCBI Taxonomy" id="408172"/>
    <lineage>
        <taxon>unclassified sequences</taxon>
        <taxon>metagenomes</taxon>
        <taxon>ecological metagenomes</taxon>
    </lineage>
</organism>
<protein>
    <submittedName>
        <fullName evidence="1">Uncharacterized protein</fullName>
    </submittedName>
</protein>
<reference evidence="1" key="1">
    <citation type="submission" date="2018-05" db="EMBL/GenBank/DDBJ databases">
        <authorList>
            <person name="Lanie J.A."/>
            <person name="Ng W.-L."/>
            <person name="Kazmierczak K.M."/>
            <person name="Andrzejewski T.M."/>
            <person name="Davidsen T.M."/>
            <person name="Wayne K.J."/>
            <person name="Tettelin H."/>
            <person name="Glass J.I."/>
            <person name="Rusch D."/>
            <person name="Podicherti R."/>
            <person name="Tsui H.-C.T."/>
            <person name="Winkler M.E."/>
        </authorList>
    </citation>
    <scope>NUCLEOTIDE SEQUENCE</scope>
</reference>
<evidence type="ECO:0000313" key="1">
    <source>
        <dbReference type="EMBL" id="SVC24963.1"/>
    </source>
</evidence>
<proteinExistence type="predicted"/>